<dbReference type="GeneID" id="41979674"/>
<dbReference type="InParanoid" id="A0A507BIP8"/>
<keyword evidence="1" id="KW-0378">Hydrolase</keyword>
<protein>
    <recommendedName>
        <fullName evidence="5">Triacylglycerol lipase</fullName>
    </recommendedName>
</protein>
<dbReference type="RefSeq" id="XP_030999000.1">
    <property type="nucleotide sequence ID" value="XM_031135044.1"/>
</dbReference>
<dbReference type="GO" id="GO:0016042">
    <property type="term" value="P:lipid catabolic process"/>
    <property type="evidence" value="ECO:0007669"/>
    <property type="project" value="UniProtKB-UniRule"/>
</dbReference>
<reference evidence="3 4" key="1">
    <citation type="submission" date="2019-06" db="EMBL/GenBank/DDBJ databases">
        <title>Draft genome sequence of the filamentous fungus Phialemoniopsis curvata isolated from diesel fuel.</title>
        <authorList>
            <person name="Varaljay V.A."/>
            <person name="Lyon W.J."/>
            <person name="Crouch A.L."/>
            <person name="Drake C.E."/>
            <person name="Hollomon J.M."/>
            <person name="Nadeau L.J."/>
            <person name="Nunn H.S."/>
            <person name="Stevenson B.S."/>
            <person name="Bojanowski C.L."/>
            <person name="Crookes-Goodson W.J."/>
        </authorList>
    </citation>
    <scope>NUCLEOTIDE SEQUENCE [LARGE SCALE GENOMIC DNA]</scope>
    <source>
        <strain evidence="3 4">D216</strain>
    </source>
</reference>
<dbReference type="PANTHER" id="PTHR34853">
    <property type="match status" value="1"/>
</dbReference>
<organism evidence="3 4">
    <name type="scientific">Thyridium curvatum</name>
    <dbReference type="NCBI Taxonomy" id="1093900"/>
    <lineage>
        <taxon>Eukaryota</taxon>
        <taxon>Fungi</taxon>
        <taxon>Dikarya</taxon>
        <taxon>Ascomycota</taxon>
        <taxon>Pezizomycotina</taxon>
        <taxon>Sordariomycetes</taxon>
        <taxon>Sordariomycetidae</taxon>
        <taxon>Thyridiales</taxon>
        <taxon>Thyridiaceae</taxon>
        <taxon>Thyridium</taxon>
    </lineage>
</organism>
<comment type="caution">
    <text evidence="3">The sequence shown here is derived from an EMBL/GenBank/DDBJ whole genome shotgun (WGS) entry which is preliminary data.</text>
</comment>
<dbReference type="SUPFAM" id="SSF53474">
    <property type="entry name" value="alpha/beta-Hydrolases"/>
    <property type="match status" value="1"/>
</dbReference>
<proteinExistence type="inferred from homology"/>
<evidence type="ECO:0000256" key="2">
    <source>
        <dbReference type="PIRNR" id="PIRNR029171"/>
    </source>
</evidence>
<dbReference type="Gene3D" id="3.40.50.1820">
    <property type="entry name" value="alpha/beta hydrolase"/>
    <property type="match status" value="1"/>
</dbReference>
<feature type="chain" id="PRO_5021524049" description="Triacylglycerol lipase" evidence="2">
    <location>
        <begin position="25"/>
        <end position="443"/>
    </location>
</feature>
<dbReference type="PIRSF" id="PIRSF029171">
    <property type="entry name" value="Esterase_LipA"/>
    <property type="match status" value="1"/>
</dbReference>
<evidence type="ECO:0000256" key="1">
    <source>
        <dbReference type="ARBA" id="ARBA00022801"/>
    </source>
</evidence>
<dbReference type="Pfam" id="PF03583">
    <property type="entry name" value="LIP"/>
    <property type="match status" value="1"/>
</dbReference>
<dbReference type="PANTHER" id="PTHR34853:SF5">
    <property type="entry name" value="LIP-DOMAIN-CONTAINING PROTEIN-RELATED"/>
    <property type="match status" value="1"/>
</dbReference>
<comment type="similarity">
    <text evidence="2">Belongs to the AB hydrolase superfamily. Lipase family.</text>
</comment>
<gene>
    <name evidence="3" type="ORF">E0L32_012227</name>
</gene>
<dbReference type="OrthoDB" id="2373480at2759"/>
<name>A0A507BIP8_9PEZI</name>
<keyword evidence="2" id="KW-0732">Signal</keyword>
<evidence type="ECO:0000313" key="3">
    <source>
        <dbReference type="EMBL" id="TPX17289.1"/>
    </source>
</evidence>
<dbReference type="InterPro" id="IPR029058">
    <property type="entry name" value="AB_hydrolase_fold"/>
</dbReference>
<keyword evidence="4" id="KW-1185">Reference proteome</keyword>
<dbReference type="GO" id="GO:0004806">
    <property type="term" value="F:triacylglycerol lipase activity"/>
    <property type="evidence" value="ECO:0007669"/>
    <property type="project" value="UniProtKB-UniRule"/>
</dbReference>
<dbReference type="InterPro" id="IPR005152">
    <property type="entry name" value="Lipase_secreted"/>
</dbReference>
<feature type="signal peptide" evidence="2">
    <location>
        <begin position="1"/>
        <end position="24"/>
    </location>
</feature>
<dbReference type="EMBL" id="SKBQ01000146">
    <property type="protein sequence ID" value="TPX17289.1"/>
    <property type="molecule type" value="Genomic_DNA"/>
</dbReference>
<evidence type="ECO:0000313" key="4">
    <source>
        <dbReference type="Proteomes" id="UP000319257"/>
    </source>
</evidence>
<evidence type="ECO:0008006" key="5">
    <source>
        <dbReference type="Google" id="ProtNLM"/>
    </source>
</evidence>
<dbReference type="AlphaFoldDB" id="A0A507BIP8"/>
<dbReference type="Proteomes" id="UP000319257">
    <property type="component" value="Unassembled WGS sequence"/>
</dbReference>
<sequence length="443" mass="47746">MVCFKTLALALGLGLLLEVLPTVASPHVARRELTNRSSCPMATSHLENAVQPKSDPWYLTTPADLDAATPGTIFRARPAPGNLASRVANSSAAYNILFRTTDSQQTATYAVATVFLPQKPLADTTLLSIQLAYDTVDLNQSPSYVMYSYSADQLSDITWALGRGWVVITGDYEGPLASFGAGRMSGSAVLDGVRAVLSSSCGAEFGMPADPGKVRYALWGYSGGGLATEAATELQLKYAPELKFLGAAMGGLTPNATSVIATVNKGLYAAIIPGYLIGSTSQFPDARAYLLSRLKPYGLQSKDLFMSMVETGTEIGIITFAFQDMSSYFIGGFADLDAPIMQRVRESDGQMGTHGVPQMQVFCYKAIHDELSPVADTDALINKYCKMGANILYQRDTVNNHFDEFNSGQPRARSWLIGVLEQGHVQVGCTIQNVTDPYYVFHL</sequence>
<dbReference type="Gene3D" id="1.10.260.130">
    <property type="match status" value="1"/>
</dbReference>
<accession>A0A507BIP8</accession>